<organism evidence="2 3">
    <name type="scientific">Peribacillus faecalis</name>
    <dbReference type="NCBI Taxonomy" id="2772559"/>
    <lineage>
        <taxon>Bacteria</taxon>
        <taxon>Bacillati</taxon>
        <taxon>Bacillota</taxon>
        <taxon>Bacilli</taxon>
        <taxon>Bacillales</taxon>
        <taxon>Bacillaceae</taxon>
        <taxon>Peribacillus</taxon>
    </lineage>
</organism>
<accession>A0A927CT09</accession>
<comment type="similarity">
    <text evidence="1">Belongs to the HesB/IscA family.</text>
</comment>
<dbReference type="InterPro" id="IPR035903">
    <property type="entry name" value="HesB-like_dom_sf"/>
</dbReference>
<dbReference type="PIRSF" id="PIRSF034852">
    <property type="entry name" value="UCP034852"/>
    <property type="match status" value="1"/>
</dbReference>
<dbReference type="EMBL" id="JACXSI010000005">
    <property type="protein sequence ID" value="MBD3107328.1"/>
    <property type="molecule type" value="Genomic_DNA"/>
</dbReference>
<proteinExistence type="inferred from homology"/>
<protein>
    <submittedName>
        <fullName evidence="2">HesB/YadR/YfhF family protein</fullName>
    </submittedName>
</protein>
<evidence type="ECO:0000313" key="3">
    <source>
        <dbReference type="Proteomes" id="UP000602076"/>
    </source>
</evidence>
<dbReference type="SUPFAM" id="SSF89360">
    <property type="entry name" value="HesB-like domain"/>
    <property type="match status" value="1"/>
</dbReference>
<keyword evidence="3" id="KW-1185">Reference proteome</keyword>
<gene>
    <name evidence="2" type="ORF">IEO70_03035</name>
</gene>
<comment type="caution">
    <text evidence="2">The sequence shown here is derived from an EMBL/GenBank/DDBJ whole genome shotgun (WGS) entry which is preliminary data.</text>
</comment>
<dbReference type="RefSeq" id="WP_190996871.1">
    <property type="nucleotide sequence ID" value="NZ_JACXSI010000005.1"/>
</dbReference>
<evidence type="ECO:0000313" key="2">
    <source>
        <dbReference type="EMBL" id="MBD3107328.1"/>
    </source>
</evidence>
<reference evidence="2" key="1">
    <citation type="submission" date="2020-09" db="EMBL/GenBank/DDBJ databases">
        <title>Bacillus faecalis sp. nov., a moderately halophilic bacterium isolated from cow faeces.</title>
        <authorList>
            <person name="Jiang L."/>
            <person name="Lee J."/>
        </authorList>
    </citation>
    <scope>NUCLEOTIDE SEQUENCE</scope>
    <source>
        <strain evidence="2">AGMB 02131</strain>
    </source>
</reference>
<evidence type="ECO:0000256" key="1">
    <source>
        <dbReference type="ARBA" id="ARBA00006718"/>
    </source>
</evidence>
<name>A0A927CT09_9BACI</name>
<dbReference type="AlphaFoldDB" id="A0A927CT09"/>
<dbReference type="Proteomes" id="UP000602076">
    <property type="component" value="Unassembled WGS sequence"/>
</dbReference>
<dbReference type="InterPro" id="IPR008326">
    <property type="entry name" value="PdhI-like"/>
</dbReference>
<sequence length="95" mass="10948">MKIIISDEAARWYENELSLKSGDYVRFFVRYGGNSTIQTGFSLGLAIEKPLSLGAIYKENGINYFIEEADLWYFDSKDLLIQFDQAVSEPIFTYL</sequence>